<accession>A0A1L9PC27</accession>
<dbReference type="RefSeq" id="XP_040664850.1">
    <property type="nucleotide sequence ID" value="XM_040809838.1"/>
</dbReference>
<name>A0A1L9PC27_ASPVE</name>
<dbReference type="Proteomes" id="UP000184073">
    <property type="component" value="Unassembled WGS sequence"/>
</dbReference>
<dbReference type="GeneID" id="63725349"/>
<proteinExistence type="predicted"/>
<dbReference type="VEuPathDB" id="FungiDB:ASPVEDRAFT_25926"/>
<dbReference type="AlphaFoldDB" id="A0A1L9PC27"/>
<keyword evidence="2" id="KW-1185">Reference proteome</keyword>
<gene>
    <name evidence="1" type="ORF">ASPVEDRAFT_25926</name>
</gene>
<organism evidence="1 2">
    <name type="scientific">Aspergillus versicolor CBS 583.65</name>
    <dbReference type="NCBI Taxonomy" id="1036611"/>
    <lineage>
        <taxon>Eukaryota</taxon>
        <taxon>Fungi</taxon>
        <taxon>Dikarya</taxon>
        <taxon>Ascomycota</taxon>
        <taxon>Pezizomycotina</taxon>
        <taxon>Eurotiomycetes</taxon>
        <taxon>Eurotiomycetidae</taxon>
        <taxon>Eurotiales</taxon>
        <taxon>Aspergillaceae</taxon>
        <taxon>Aspergillus</taxon>
        <taxon>Aspergillus subgen. Nidulantes</taxon>
    </lineage>
</organism>
<protein>
    <submittedName>
        <fullName evidence="1">Uncharacterized protein</fullName>
    </submittedName>
</protein>
<reference evidence="2" key="1">
    <citation type="journal article" date="2017" name="Genome Biol.">
        <title>Comparative genomics reveals high biological diversity and specific adaptations in the industrially and medically important fungal genus Aspergillus.</title>
        <authorList>
            <person name="de Vries R.P."/>
            <person name="Riley R."/>
            <person name="Wiebenga A."/>
            <person name="Aguilar-Osorio G."/>
            <person name="Amillis S."/>
            <person name="Uchima C.A."/>
            <person name="Anderluh G."/>
            <person name="Asadollahi M."/>
            <person name="Askin M."/>
            <person name="Barry K."/>
            <person name="Battaglia E."/>
            <person name="Bayram O."/>
            <person name="Benocci T."/>
            <person name="Braus-Stromeyer S.A."/>
            <person name="Caldana C."/>
            <person name="Canovas D."/>
            <person name="Cerqueira G.C."/>
            <person name="Chen F."/>
            <person name="Chen W."/>
            <person name="Choi C."/>
            <person name="Clum A."/>
            <person name="Dos Santos R.A."/>
            <person name="Damasio A.R."/>
            <person name="Diallinas G."/>
            <person name="Emri T."/>
            <person name="Fekete E."/>
            <person name="Flipphi M."/>
            <person name="Freyberg S."/>
            <person name="Gallo A."/>
            <person name="Gournas C."/>
            <person name="Habgood R."/>
            <person name="Hainaut M."/>
            <person name="Harispe M.L."/>
            <person name="Henrissat B."/>
            <person name="Hilden K.S."/>
            <person name="Hope R."/>
            <person name="Hossain A."/>
            <person name="Karabika E."/>
            <person name="Karaffa L."/>
            <person name="Karanyi Z."/>
            <person name="Krasevec N."/>
            <person name="Kuo A."/>
            <person name="Kusch H."/>
            <person name="LaButti K."/>
            <person name="Lagendijk E.L."/>
            <person name="Lapidus A."/>
            <person name="Levasseur A."/>
            <person name="Lindquist E."/>
            <person name="Lipzen A."/>
            <person name="Logrieco A.F."/>
            <person name="MacCabe A."/>
            <person name="Maekelae M.R."/>
            <person name="Malavazi I."/>
            <person name="Melin P."/>
            <person name="Meyer V."/>
            <person name="Mielnichuk N."/>
            <person name="Miskei M."/>
            <person name="Molnar A.P."/>
            <person name="Mule G."/>
            <person name="Ngan C.Y."/>
            <person name="Orejas M."/>
            <person name="Orosz E."/>
            <person name="Ouedraogo J.P."/>
            <person name="Overkamp K.M."/>
            <person name="Park H.-S."/>
            <person name="Perrone G."/>
            <person name="Piumi F."/>
            <person name="Punt P.J."/>
            <person name="Ram A.F."/>
            <person name="Ramon A."/>
            <person name="Rauscher S."/>
            <person name="Record E."/>
            <person name="Riano-Pachon D.M."/>
            <person name="Robert V."/>
            <person name="Roehrig J."/>
            <person name="Ruller R."/>
            <person name="Salamov A."/>
            <person name="Salih N.S."/>
            <person name="Samson R.A."/>
            <person name="Sandor E."/>
            <person name="Sanguinetti M."/>
            <person name="Schuetze T."/>
            <person name="Sepcic K."/>
            <person name="Shelest E."/>
            <person name="Sherlock G."/>
            <person name="Sophianopoulou V."/>
            <person name="Squina F.M."/>
            <person name="Sun H."/>
            <person name="Susca A."/>
            <person name="Todd R.B."/>
            <person name="Tsang A."/>
            <person name="Unkles S.E."/>
            <person name="van de Wiele N."/>
            <person name="van Rossen-Uffink D."/>
            <person name="Oliveira J.V."/>
            <person name="Vesth T.C."/>
            <person name="Visser J."/>
            <person name="Yu J.-H."/>
            <person name="Zhou M."/>
            <person name="Andersen M.R."/>
            <person name="Archer D.B."/>
            <person name="Baker S.E."/>
            <person name="Benoit I."/>
            <person name="Brakhage A.A."/>
            <person name="Braus G.H."/>
            <person name="Fischer R."/>
            <person name="Frisvad J.C."/>
            <person name="Goldman G.H."/>
            <person name="Houbraken J."/>
            <person name="Oakley B."/>
            <person name="Pocsi I."/>
            <person name="Scazzocchio C."/>
            <person name="Seiboth B."/>
            <person name="vanKuyk P.A."/>
            <person name="Wortman J."/>
            <person name="Dyer P.S."/>
            <person name="Grigoriev I.V."/>
        </authorList>
    </citation>
    <scope>NUCLEOTIDE SEQUENCE [LARGE SCALE GENOMIC DNA]</scope>
    <source>
        <strain evidence="2">CBS 583.65</strain>
    </source>
</reference>
<sequence>MVIYWLTREKHRSLTERIHDLIASRHSQAGDPPGSEPYTLYIGRPKESRPIAEGDFILILHGSKSKSCEWIYKYLHSQDRWKTTRTLRRAKESHLRCDLSTKITKVGIIKAGDRVSFEAAIRDAEEMGAVDGTLEDGELGPGKGFAVRVLLCCRRRDILSWDDVKKTLQRFGVKDGGQLYMI</sequence>
<evidence type="ECO:0000313" key="2">
    <source>
        <dbReference type="Proteomes" id="UP000184073"/>
    </source>
</evidence>
<dbReference type="OrthoDB" id="4505121at2759"/>
<evidence type="ECO:0000313" key="1">
    <source>
        <dbReference type="EMBL" id="OJI99087.1"/>
    </source>
</evidence>
<dbReference type="EMBL" id="KV878126">
    <property type="protein sequence ID" value="OJI99087.1"/>
    <property type="molecule type" value="Genomic_DNA"/>
</dbReference>